<dbReference type="EMBL" id="MWDB01000006">
    <property type="protein sequence ID" value="OQB42111.1"/>
    <property type="molecule type" value="Genomic_DNA"/>
</dbReference>
<accession>A0A1V5ZPR1</accession>
<organism evidence="1">
    <name type="scientific">candidate division CPR1 bacterium ADurb.Bin160</name>
    <dbReference type="NCBI Taxonomy" id="1852826"/>
    <lineage>
        <taxon>Bacteria</taxon>
        <taxon>candidate division CPR1</taxon>
    </lineage>
</organism>
<name>A0A1V5ZPR1_9BACT</name>
<dbReference type="AlphaFoldDB" id="A0A1V5ZPR1"/>
<evidence type="ECO:0000313" key="1">
    <source>
        <dbReference type="EMBL" id="OQB42111.1"/>
    </source>
</evidence>
<reference evidence="1" key="1">
    <citation type="submission" date="2017-02" db="EMBL/GenBank/DDBJ databases">
        <title>Delving into the versatile metabolic prowess of the omnipresent phylum Bacteroidetes.</title>
        <authorList>
            <person name="Nobu M.K."/>
            <person name="Mei R."/>
            <person name="Narihiro T."/>
            <person name="Kuroda K."/>
            <person name="Liu W.-T."/>
        </authorList>
    </citation>
    <scope>NUCLEOTIDE SEQUENCE</scope>
    <source>
        <strain evidence="1">ADurb.Bin160</strain>
    </source>
</reference>
<comment type="caution">
    <text evidence="1">The sequence shown here is derived from an EMBL/GenBank/DDBJ whole genome shotgun (WGS) entry which is preliminary data.</text>
</comment>
<proteinExistence type="predicted"/>
<gene>
    <name evidence="1" type="ORF">BWY04_00470</name>
</gene>
<protein>
    <submittedName>
        <fullName evidence="1">Uncharacterized protein</fullName>
    </submittedName>
</protein>
<dbReference type="Proteomes" id="UP000485621">
    <property type="component" value="Unassembled WGS sequence"/>
</dbReference>
<sequence>MNIIFPDKEQLVTDLVEKFEQLGISTVTGTIASSLIT</sequence>